<dbReference type="Proteomes" id="UP001071230">
    <property type="component" value="Unassembled WGS sequence"/>
</dbReference>
<dbReference type="EMBL" id="CDGJ01000002">
    <property type="protein sequence ID" value="CEJ05684.1"/>
    <property type="molecule type" value="Genomic_DNA"/>
</dbReference>
<proteinExistence type="predicted"/>
<dbReference type="Proteomes" id="UP000836597">
    <property type="component" value="Chromosome"/>
</dbReference>
<accession>A0A8S0W5E7</accession>
<gene>
    <name evidence="2" type="ORF">DEACI_0058</name>
    <name evidence="1" type="ORF">DEACI_3901</name>
</gene>
<evidence type="ECO:0000313" key="1">
    <source>
        <dbReference type="EMBL" id="CAA7603078.1"/>
    </source>
</evidence>
<dbReference type="AlphaFoldDB" id="A0A8S0W5E7"/>
<dbReference type="PANTHER" id="PTHR34614:SF2">
    <property type="entry name" value="TRANSPOSASE IS4-LIKE DOMAIN-CONTAINING PROTEIN"/>
    <property type="match status" value="1"/>
</dbReference>
<dbReference type="PANTHER" id="PTHR34614">
    <property type="match status" value="1"/>
</dbReference>
<dbReference type="EMBL" id="LR746496">
    <property type="protein sequence ID" value="CAA7603078.1"/>
    <property type="molecule type" value="Genomic_DNA"/>
</dbReference>
<dbReference type="KEGG" id="aacx:DEACI_3901"/>
<evidence type="ECO:0000313" key="2">
    <source>
        <dbReference type="EMBL" id="CEJ05684.1"/>
    </source>
</evidence>
<keyword evidence="3" id="KW-1185">Reference proteome</keyword>
<reference evidence="2" key="1">
    <citation type="submission" date="2014-11" db="EMBL/GenBank/DDBJ databases">
        <authorList>
            <person name="Hornung B.V."/>
        </authorList>
    </citation>
    <scope>NUCLEOTIDE SEQUENCE</scope>
    <source>
        <strain evidence="2">INE</strain>
    </source>
</reference>
<reference evidence="1" key="2">
    <citation type="submission" date="2020-01" db="EMBL/GenBank/DDBJ databases">
        <authorList>
            <person name="Hornung B."/>
        </authorList>
    </citation>
    <scope>NUCLEOTIDE SEQUENCE</scope>
    <source>
        <strain evidence="1">PacBioINE</strain>
    </source>
</reference>
<organism evidence="1">
    <name type="scientific">Acididesulfobacillus acetoxydans</name>
    <dbReference type="NCBI Taxonomy" id="1561005"/>
    <lineage>
        <taxon>Bacteria</taxon>
        <taxon>Bacillati</taxon>
        <taxon>Bacillota</taxon>
        <taxon>Clostridia</taxon>
        <taxon>Eubacteriales</taxon>
        <taxon>Peptococcaceae</taxon>
        <taxon>Acididesulfobacillus</taxon>
    </lineage>
</organism>
<evidence type="ECO:0000313" key="3">
    <source>
        <dbReference type="Proteomes" id="UP001071230"/>
    </source>
</evidence>
<name>A0A8S0W5E7_9FIRM</name>
<protein>
    <submittedName>
        <fullName evidence="1">Transposase, IS4-like</fullName>
    </submittedName>
    <submittedName>
        <fullName evidence="2">Transposase-like protein</fullName>
    </submittedName>
</protein>
<sequence>MGTERTVVAVYNPTLLKGQLQGIFTNMEKSRKLLTLLQGKLLKWKDAKRKGKRPTAESVDKQVQRILLRQHMKPLFSYTLQNVGEENKWVDLQFRFNEEAFEDLKATSLGKTILFTDRDDWDAEEVILTYRDQSGIENSFRQMKDPSWVSWDPLLHWTDQKIRVHAFYCFSALLMSALIRKELQNEKISMSLTRAFEKLSKIQEVTLEYSSARRSKEPVQVMMLTEMDQEQNNLFNALKLRNYSV</sequence>
<dbReference type="RefSeq" id="WP_240986345.1">
    <property type="nucleotide sequence ID" value="NZ_CDGJ01000002.1"/>
</dbReference>